<protein>
    <submittedName>
        <fullName evidence="2">Flp family type IVb pilin</fullName>
    </submittedName>
</protein>
<dbReference type="AlphaFoldDB" id="A0A3Q8XRB8"/>
<dbReference type="EMBL" id="CP032509">
    <property type="protein sequence ID" value="AZN73394.1"/>
    <property type="molecule type" value="Genomic_DNA"/>
</dbReference>
<reference evidence="2 3" key="1">
    <citation type="submission" date="2018-09" db="EMBL/GenBank/DDBJ databases">
        <title>Marinorhizobium profundi gen. nov., sp. nov., isolated from a deep-sea sediment sample from the New Britain Trench and proposal of Marinorhizobiaceae fam. nov. in the order Rhizobiales of the class Alphaproteobacteria.</title>
        <authorList>
            <person name="Cao J."/>
        </authorList>
    </citation>
    <scope>NUCLEOTIDE SEQUENCE [LARGE SCALE GENOMIC DNA]</scope>
    <source>
        <strain evidence="2 3">WS11</strain>
    </source>
</reference>
<organism evidence="2 3">
    <name type="scientific">Georhizobium profundi</name>
    <dbReference type="NCBI Taxonomy" id="2341112"/>
    <lineage>
        <taxon>Bacteria</taxon>
        <taxon>Pseudomonadati</taxon>
        <taxon>Pseudomonadota</taxon>
        <taxon>Alphaproteobacteria</taxon>
        <taxon>Hyphomicrobiales</taxon>
        <taxon>Rhizobiaceae</taxon>
        <taxon>Georhizobium</taxon>
    </lineage>
</organism>
<dbReference type="OrthoDB" id="5325135at2"/>
<evidence type="ECO:0000256" key="1">
    <source>
        <dbReference type="SAM" id="Phobius"/>
    </source>
</evidence>
<evidence type="ECO:0000313" key="3">
    <source>
        <dbReference type="Proteomes" id="UP000268192"/>
    </source>
</evidence>
<keyword evidence="1" id="KW-0812">Transmembrane</keyword>
<feature type="transmembrane region" description="Helical" evidence="1">
    <location>
        <begin position="21"/>
        <end position="41"/>
    </location>
</feature>
<dbReference type="InterPro" id="IPR007047">
    <property type="entry name" value="Flp_Fap"/>
</dbReference>
<dbReference type="KEGG" id="abaw:D5400_20775"/>
<keyword evidence="1" id="KW-0472">Membrane</keyword>
<proteinExistence type="predicted"/>
<evidence type="ECO:0000313" key="2">
    <source>
        <dbReference type="EMBL" id="AZN73394.1"/>
    </source>
</evidence>
<gene>
    <name evidence="2" type="ORF">D5400_20775</name>
</gene>
<keyword evidence="3" id="KW-1185">Reference proteome</keyword>
<dbReference type="Proteomes" id="UP000268192">
    <property type="component" value="Chromosome"/>
</dbReference>
<keyword evidence="1" id="KW-1133">Transmembrane helix</keyword>
<dbReference type="Pfam" id="PF04964">
    <property type="entry name" value="Flp_Fap"/>
    <property type="match status" value="1"/>
</dbReference>
<name>A0A3Q8XRB8_9HYPH</name>
<sequence length="59" mass="6122">MTILKRFWSERSGATAIEYGLIAGLLSIAVIGGVSGTGFSVQNLYGNVANEVVDAMSGE</sequence>
<accession>A0A3Q8XRB8</accession>
<dbReference type="RefSeq" id="WP_126012289.1">
    <property type="nucleotide sequence ID" value="NZ_CP032509.1"/>
</dbReference>